<evidence type="ECO:0000313" key="1">
    <source>
        <dbReference type="EMBL" id="KAL3685594.1"/>
    </source>
</evidence>
<protein>
    <submittedName>
        <fullName evidence="1">Uncharacterized protein</fullName>
    </submittedName>
</protein>
<dbReference type="AlphaFoldDB" id="A0ABD3H896"/>
<sequence length="321" mass="37347">MRKMDKKDVLDERIFFYNEPFSKRLECILTKFDHPGFEKAYILFKTLEVCKSAFWTIYGFVRQTYYNYEGAYKLGQRIGFHGNHELNYSASVLTHFGGKTAEPLPHKESKNENTDGIFYRLPKAYSRDDIYKEISRKMEAVDMTPISRVAFDNIWRKDFPNFNIHNSSAFAKCQECLKFITMLQRERRSAPRAKLELDREKHLKHQMSGRTVYYSHRELSTSNPSLYLSFIHDAMDLAKTTIPRLCDKVKTLMGSVQPLPLKVIGILNHGHEPRVAAHVTVGGLWKSDPNFTITSIAKQLRDYESYHTAKILGDLNIVFIK</sequence>
<gene>
    <name evidence="1" type="ORF">R1sor_003616</name>
</gene>
<dbReference type="PANTHER" id="PTHR33153">
    <property type="entry name" value="MYND-TYPE DOMAIN-CONTAINING PROTEIN"/>
    <property type="match status" value="1"/>
</dbReference>
<comment type="caution">
    <text evidence="1">The sequence shown here is derived from an EMBL/GenBank/DDBJ whole genome shotgun (WGS) entry which is preliminary data.</text>
</comment>
<proteinExistence type="predicted"/>
<dbReference type="Proteomes" id="UP001633002">
    <property type="component" value="Unassembled WGS sequence"/>
</dbReference>
<keyword evidence="2" id="KW-1185">Reference proteome</keyword>
<evidence type="ECO:0000313" key="2">
    <source>
        <dbReference type="Proteomes" id="UP001633002"/>
    </source>
</evidence>
<name>A0ABD3H896_9MARC</name>
<accession>A0ABD3H896</accession>
<reference evidence="1 2" key="1">
    <citation type="submission" date="2024-09" db="EMBL/GenBank/DDBJ databases">
        <title>Chromosome-scale assembly of Riccia sorocarpa.</title>
        <authorList>
            <person name="Paukszto L."/>
        </authorList>
    </citation>
    <scope>NUCLEOTIDE SEQUENCE [LARGE SCALE GENOMIC DNA]</scope>
    <source>
        <strain evidence="1">LP-2024</strain>
        <tissue evidence="1">Aerial parts of the thallus</tissue>
    </source>
</reference>
<organism evidence="1 2">
    <name type="scientific">Riccia sorocarpa</name>
    <dbReference type="NCBI Taxonomy" id="122646"/>
    <lineage>
        <taxon>Eukaryota</taxon>
        <taxon>Viridiplantae</taxon>
        <taxon>Streptophyta</taxon>
        <taxon>Embryophyta</taxon>
        <taxon>Marchantiophyta</taxon>
        <taxon>Marchantiopsida</taxon>
        <taxon>Marchantiidae</taxon>
        <taxon>Marchantiales</taxon>
        <taxon>Ricciaceae</taxon>
        <taxon>Riccia</taxon>
    </lineage>
</organism>
<dbReference type="EMBL" id="JBJQOH010000006">
    <property type="protein sequence ID" value="KAL3685594.1"/>
    <property type="molecule type" value="Genomic_DNA"/>
</dbReference>
<dbReference type="PANTHER" id="PTHR33153:SF3">
    <property type="entry name" value="TRAFFICKING PROTEIN PARTICLE COMPLEX SUBUNIT 11 DOMAIN-CONTAINING PROTEIN"/>
    <property type="match status" value="1"/>
</dbReference>